<keyword evidence="2" id="KW-0812">Transmembrane</keyword>
<dbReference type="AlphaFoldDB" id="A0A5N1IFI5"/>
<keyword evidence="2" id="KW-1133">Transmembrane helix</keyword>
<feature type="region of interest" description="Disordered" evidence="1">
    <location>
        <begin position="91"/>
        <end position="144"/>
    </location>
</feature>
<feature type="compositionally biased region" description="Basic and acidic residues" evidence="1">
    <location>
        <begin position="95"/>
        <end position="107"/>
    </location>
</feature>
<accession>A0A5N1IFI5</accession>
<evidence type="ECO:0000256" key="1">
    <source>
        <dbReference type="SAM" id="MobiDB-lite"/>
    </source>
</evidence>
<gene>
    <name evidence="3" type="ORF">F6H94_00175</name>
</gene>
<evidence type="ECO:0000256" key="2">
    <source>
        <dbReference type="SAM" id="Phobius"/>
    </source>
</evidence>
<dbReference type="NCBIfam" id="TIGR01673">
    <property type="entry name" value="holin_LLH"/>
    <property type="match status" value="1"/>
</dbReference>
<proteinExistence type="predicted"/>
<name>A0A5N1IFI5_LACJE</name>
<sequence>MEWLINNLPAIILVLGFVAGYYNYLKDHDPNLASKIKVIGDLANYAVSLQATKAYSNSKKQEEATKAVMEQAKAIGIKVTEATAKGAVEQAVSEAKTEQPNEVKKAEPIQAKDIPTKVEAKEQTTEQAKAEEPKLTLIDHLEVK</sequence>
<dbReference type="Proteomes" id="UP000327236">
    <property type="component" value="Unassembled WGS sequence"/>
</dbReference>
<dbReference type="Pfam" id="PF09682">
    <property type="entry name" value="Phage_holin_6_1"/>
    <property type="match status" value="1"/>
</dbReference>
<dbReference type="EMBL" id="VYWW01000001">
    <property type="protein sequence ID" value="KAA9324415.1"/>
    <property type="molecule type" value="Genomic_DNA"/>
</dbReference>
<keyword evidence="2" id="KW-0472">Membrane</keyword>
<organism evidence="3 4">
    <name type="scientific">Lactobacillus jensenii</name>
    <dbReference type="NCBI Taxonomy" id="109790"/>
    <lineage>
        <taxon>Bacteria</taxon>
        <taxon>Bacillati</taxon>
        <taxon>Bacillota</taxon>
        <taxon>Bacilli</taxon>
        <taxon>Lactobacillales</taxon>
        <taxon>Lactobacillaceae</taxon>
        <taxon>Lactobacillus</taxon>
    </lineage>
</organism>
<evidence type="ECO:0000313" key="3">
    <source>
        <dbReference type="EMBL" id="KAA9324415.1"/>
    </source>
</evidence>
<dbReference type="InterPro" id="IPR010026">
    <property type="entry name" value="Phage_holin_LL-H"/>
</dbReference>
<dbReference type="RefSeq" id="WP_021351285.1">
    <property type="nucleotide sequence ID" value="NZ_CATOVC010000001.1"/>
</dbReference>
<evidence type="ECO:0000313" key="4">
    <source>
        <dbReference type="Proteomes" id="UP000327236"/>
    </source>
</evidence>
<protein>
    <submittedName>
        <fullName evidence="3">Phage holin</fullName>
    </submittedName>
</protein>
<comment type="caution">
    <text evidence="3">The sequence shown here is derived from an EMBL/GenBank/DDBJ whole genome shotgun (WGS) entry which is preliminary data.</text>
</comment>
<feature type="transmembrane region" description="Helical" evidence="2">
    <location>
        <begin position="6"/>
        <end position="25"/>
    </location>
</feature>
<reference evidence="3 4" key="1">
    <citation type="submission" date="2019-09" db="EMBL/GenBank/DDBJ databases">
        <title>Draft genome sequence assemblies of isolates from the urinary tract.</title>
        <authorList>
            <person name="Mores C.R."/>
            <person name="Putonti C."/>
            <person name="Wolfe A.J."/>
        </authorList>
    </citation>
    <scope>NUCLEOTIDE SEQUENCE [LARGE SCALE GENOMIC DNA]</scope>
    <source>
        <strain evidence="3 4">UMB246</strain>
    </source>
</reference>
<feature type="compositionally biased region" description="Basic and acidic residues" evidence="1">
    <location>
        <begin position="114"/>
        <end position="144"/>
    </location>
</feature>